<name>A0A1M6ZQS5_9FIRM</name>
<keyword evidence="2" id="KW-1185">Reference proteome</keyword>
<evidence type="ECO:0000313" key="1">
    <source>
        <dbReference type="EMBL" id="SHL32739.1"/>
    </source>
</evidence>
<dbReference type="Proteomes" id="UP000183975">
    <property type="component" value="Unassembled WGS sequence"/>
</dbReference>
<dbReference type="AlphaFoldDB" id="A0A1M6ZQS5"/>
<dbReference type="OrthoDB" id="2057071at2"/>
<sequence length="202" mass="23119">MYINTFKYTPADVDCKLCTEYVKKFGCTACGCPWMAERIEAGVVGYAEVVRQMFPHDKRLMARLEPLIRDFPGMLWQDERHRQRMEGVKIHLGHSKRRDTPAFFAVMFLFTSDEDIYRRAGNCLCRRGAEFDYARLHEISPHDYTLYIAARGIYTNAGGLTTRDLADAEVVDAAALRMIVNALLIARYGCAVLDIHERGRKA</sequence>
<reference evidence="1 2" key="1">
    <citation type="submission" date="2016-11" db="EMBL/GenBank/DDBJ databases">
        <authorList>
            <person name="Jaros S."/>
            <person name="Januszkiewicz K."/>
            <person name="Wedrychowicz H."/>
        </authorList>
    </citation>
    <scope>NUCLEOTIDE SEQUENCE [LARGE SCALE GENOMIC DNA]</scope>
    <source>
        <strain evidence="1 2">DSM 14214</strain>
    </source>
</reference>
<protein>
    <submittedName>
        <fullName evidence="1">Uncharacterized protein</fullName>
    </submittedName>
</protein>
<dbReference type="EMBL" id="FRAH01000093">
    <property type="protein sequence ID" value="SHL32739.1"/>
    <property type="molecule type" value="Genomic_DNA"/>
</dbReference>
<dbReference type="RefSeq" id="WP_072853537.1">
    <property type="nucleotide sequence ID" value="NZ_FRAH01000093.1"/>
</dbReference>
<accession>A0A1M6ZQS5</accession>
<proteinExistence type="predicted"/>
<gene>
    <name evidence="1" type="ORF">SAMN02745138_03262</name>
</gene>
<organism evidence="1 2">
    <name type="scientific">Anaerotignum lactatifermentans DSM 14214</name>
    <dbReference type="NCBI Taxonomy" id="1121323"/>
    <lineage>
        <taxon>Bacteria</taxon>
        <taxon>Bacillati</taxon>
        <taxon>Bacillota</taxon>
        <taxon>Clostridia</taxon>
        <taxon>Lachnospirales</taxon>
        <taxon>Anaerotignaceae</taxon>
        <taxon>Anaerotignum</taxon>
    </lineage>
</organism>
<evidence type="ECO:0000313" key="2">
    <source>
        <dbReference type="Proteomes" id="UP000183975"/>
    </source>
</evidence>